<keyword evidence="7 10" id="KW-0418">Kinase</keyword>
<dbReference type="OrthoDB" id="9774907at2"/>
<dbReference type="GO" id="GO:0005524">
    <property type="term" value="F:ATP binding"/>
    <property type="evidence" value="ECO:0007669"/>
    <property type="project" value="UniProtKB-UniRule"/>
</dbReference>
<evidence type="ECO:0000313" key="14">
    <source>
        <dbReference type="Proteomes" id="UP000182498"/>
    </source>
</evidence>
<name>A0A120N4R5_9CORY</name>
<dbReference type="GO" id="GO:0005829">
    <property type="term" value="C:cytosol"/>
    <property type="evidence" value="ECO:0007669"/>
    <property type="project" value="TreeGrafter"/>
</dbReference>
<reference evidence="12" key="1">
    <citation type="submission" date="2015-11" db="EMBL/GenBank/DDBJ databases">
        <authorList>
            <person name="Zhang Y."/>
            <person name="Guo Z."/>
        </authorList>
    </citation>
    <scope>NUCLEOTIDE SEQUENCE [LARGE SCALE GENOMIC DNA]</scope>
    <source>
        <strain evidence="12">Mu292</strain>
    </source>
</reference>
<evidence type="ECO:0000259" key="11">
    <source>
        <dbReference type="Pfam" id="PF02223"/>
    </source>
</evidence>
<evidence type="ECO:0000313" key="13">
    <source>
        <dbReference type="EMBL" id="HAF71762.1"/>
    </source>
</evidence>
<comment type="caution">
    <text evidence="10">Lacks conserved residue(s) required for the propagation of feature annotation.</text>
</comment>
<evidence type="ECO:0000256" key="3">
    <source>
        <dbReference type="ARBA" id="ARBA00017144"/>
    </source>
</evidence>
<dbReference type="InterPro" id="IPR039430">
    <property type="entry name" value="Thymidylate_kin-like_dom"/>
</dbReference>
<dbReference type="EMBL" id="DMDD01000036">
    <property type="protein sequence ID" value="HAF71762.1"/>
    <property type="molecule type" value="Genomic_DNA"/>
</dbReference>
<dbReference type="Gene3D" id="3.40.50.300">
    <property type="entry name" value="P-loop containing nucleotide triphosphate hydrolases"/>
    <property type="match status" value="1"/>
</dbReference>
<dbReference type="RefSeq" id="WP_073883294.1">
    <property type="nucleotide sequence ID" value="NZ_CAURZS010000001.1"/>
</dbReference>
<feature type="domain" description="Thymidylate kinase-like" evidence="11">
    <location>
        <begin position="5"/>
        <end position="162"/>
    </location>
</feature>
<dbReference type="PANTHER" id="PTHR10344">
    <property type="entry name" value="THYMIDYLATE KINASE"/>
    <property type="match status" value="1"/>
</dbReference>
<dbReference type="GO" id="GO:0006233">
    <property type="term" value="P:dTDP biosynthetic process"/>
    <property type="evidence" value="ECO:0007669"/>
    <property type="project" value="InterPro"/>
</dbReference>
<dbReference type="GO" id="GO:0006227">
    <property type="term" value="P:dUDP biosynthetic process"/>
    <property type="evidence" value="ECO:0007669"/>
    <property type="project" value="TreeGrafter"/>
</dbReference>
<comment type="catalytic activity">
    <reaction evidence="9 10">
        <text>dTMP + ATP = dTDP + ADP</text>
        <dbReference type="Rhea" id="RHEA:13517"/>
        <dbReference type="ChEBI" id="CHEBI:30616"/>
        <dbReference type="ChEBI" id="CHEBI:58369"/>
        <dbReference type="ChEBI" id="CHEBI:63528"/>
        <dbReference type="ChEBI" id="CHEBI:456216"/>
        <dbReference type="EC" id="2.7.4.9"/>
    </reaction>
</comment>
<comment type="similarity">
    <text evidence="1 10">Belongs to the thymidylate kinase family.</text>
</comment>
<proteinExistence type="inferred from homology"/>
<keyword evidence="4 10" id="KW-0808">Transferase</keyword>
<evidence type="ECO:0000313" key="12">
    <source>
        <dbReference type="EMBL" id="CUU64762.1"/>
    </source>
</evidence>
<gene>
    <name evidence="10" type="primary">tmk</name>
    <name evidence="12" type="ORF">CVAR292_00066</name>
    <name evidence="13" type="ORF">DCL06_01310</name>
</gene>
<dbReference type="InterPro" id="IPR027417">
    <property type="entry name" value="P-loop_NTPase"/>
</dbReference>
<dbReference type="GO" id="GO:0004798">
    <property type="term" value="F:dTMP kinase activity"/>
    <property type="evidence" value="ECO:0007669"/>
    <property type="project" value="UniProtKB-UniRule"/>
</dbReference>
<reference evidence="14" key="2">
    <citation type="submission" date="2015-11" db="EMBL/GenBank/DDBJ databases">
        <authorList>
            <person name="Dugat-Bony E."/>
        </authorList>
    </citation>
    <scope>NUCLEOTIDE SEQUENCE [LARGE SCALE GENOMIC DNA]</scope>
    <source>
        <strain evidence="14">Mu292</strain>
    </source>
</reference>
<reference evidence="13 15" key="3">
    <citation type="journal article" date="2018" name="Nat. Biotechnol.">
        <title>A standardized bacterial taxonomy based on genome phylogeny substantially revises the tree of life.</title>
        <authorList>
            <person name="Parks D.H."/>
            <person name="Chuvochina M."/>
            <person name="Waite D.W."/>
            <person name="Rinke C."/>
            <person name="Skarshewski A."/>
            <person name="Chaumeil P.A."/>
            <person name="Hugenholtz P."/>
        </authorList>
    </citation>
    <scope>NUCLEOTIDE SEQUENCE [LARGE SCALE GENOMIC DNA]</scope>
    <source>
        <strain evidence="13">UBA9851</strain>
    </source>
</reference>
<keyword evidence="5 10" id="KW-0545">Nucleotide biosynthesis</keyword>
<dbReference type="HAMAP" id="MF_00165">
    <property type="entry name" value="Thymidylate_kinase"/>
    <property type="match status" value="1"/>
</dbReference>
<keyword evidence="14" id="KW-1185">Reference proteome</keyword>
<dbReference type="Proteomes" id="UP000260925">
    <property type="component" value="Unassembled WGS sequence"/>
</dbReference>
<dbReference type="EC" id="2.7.4.9" evidence="2 10"/>
<evidence type="ECO:0000256" key="10">
    <source>
        <dbReference type="HAMAP-Rule" id="MF_00165"/>
    </source>
</evidence>
<dbReference type="NCBIfam" id="NF005923">
    <property type="entry name" value="PRK07933.1"/>
    <property type="match status" value="1"/>
</dbReference>
<dbReference type="Proteomes" id="UP000182498">
    <property type="component" value="Unassembled WGS sequence"/>
</dbReference>
<dbReference type="Pfam" id="PF02223">
    <property type="entry name" value="Thymidylate_kin"/>
    <property type="match status" value="1"/>
</dbReference>
<sequence length="236" mass="24678">MIIAFEGIDGAGKNTVVTALEAELIAREIPVARLAFPRYETSVHAQLASAALHGGMGDLVDSAYGMATLFALDRAEVAAELTGFDEDGYVVLLDRWVASNAAYSAARLSQDASAGGESSEVVAWVDDLEFTQLGIPVPDLQVLVNVPDSVTAGRVAARAEEDAGRGVDAYEADGGLQARTLAAYRALADARWNSPWLVLDNSGDRSALDAQLVELADAVADTVAAEAAEAEVPDED</sequence>
<dbReference type="InterPro" id="IPR018094">
    <property type="entry name" value="Thymidylate_kinase"/>
</dbReference>
<dbReference type="SUPFAM" id="SSF52540">
    <property type="entry name" value="P-loop containing nucleoside triphosphate hydrolases"/>
    <property type="match status" value="1"/>
</dbReference>
<accession>A0A120N4R5</accession>
<evidence type="ECO:0000256" key="4">
    <source>
        <dbReference type="ARBA" id="ARBA00022679"/>
    </source>
</evidence>
<evidence type="ECO:0000256" key="1">
    <source>
        <dbReference type="ARBA" id="ARBA00009776"/>
    </source>
</evidence>
<dbReference type="CDD" id="cd01672">
    <property type="entry name" value="TMPK"/>
    <property type="match status" value="1"/>
</dbReference>
<evidence type="ECO:0000256" key="8">
    <source>
        <dbReference type="ARBA" id="ARBA00022840"/>
    </source>
</evidence>
<comment type="function">
    <text evidence="10">Phosphorylation of dTMP to form dTDP in both de novo and salvage pathways of dTTP synthesis.</text>
</comment>
<keyword evidence="6 10" id="KW-0547">Nucleotide-binding</keyword>
<dbReference type="AlphaFoldDB" id="A0A120N4R5"/>
<evidence type="ECO:0000256" key="6">
    <source>
        <dbReference type="ARBA" id="ARBA00022741"/>
    </source>
</evidence>
<evidence type="ECO:0000256" key="7">
    <source>
        <dbReference type="ARBA" id="ARBA00022777"/>
    </source>
</evidence>
<keyword evidence="8 10" id="KW-0067">ATP-binding</keyword>
<protein>
    <recommendedName>
        <fullName evidence="3 10">Thymidylate kinase</fullName>
        <ecNumber evidence="2 10">2.7.4.9</ecNumber>
    </recommendedName>
    <alternativeName>
        <fullName evidence="10">dTMP kinase</fullName>
    </alternativeName>
</protein>
<dbReference type="EMBL" id="FAUH01000001">
    <property type="protein sequence ID" value="CUU64762.1"/>
    <property type="molecule type" value="Genomic_DNA"/>
</dbReference>
<evidence type="ECO:0000256" key="2">
    <source>
        <dbReference type="ARBA" id="ARBA00012980"/>
    </source>
</evidence>
<evidence type="ECO:0000256" key="9">
    <source>
        <dbReference type="ARBA" id="ARBA00048743"/>
    </source>
</evidence>
<dbReference type="PANTHER" id="PTHR10344:SF4">
    <property type="entry name" value="UMP-CMP KINASE 2, MITOCHONDRIAL"/>
    <property type="match status" value="1"/>
</dbReference>
<evidence type="ECO:0000313" key="15">
    <source>
        <dbReference type="Proteomes" id="UP000260925"/>
    </source>
</evidence>
<evidence type="ECO:0000256" key="5">
    <source>
        <dbReference type="ARBA" id="ARBA00022727"/>
    </source>
</evidence>
<organism evidence="12 14">
    <name type="scientific">Corynebacterium variabile</name>
    <dbReference type="NCBI Taxonomy" id="1727"/>
    <lineage>
        <taxon>Bacteria</taxon>
        <taxon>Bacillati</taxon>
        <taxon>Actinomycetota</taxon>
        <taxon>Actinomycetes</taxon>
        <taxon>Mycobacteriales</taxon>
        <taxon>Corynebacteriaceae</taxon>
        <taxon>Corynebacterium</taxon>
    </lineage>
</organism>
<dbReference type="GO" id="GO:0006235">
    <property type="term" value="P:dTTP biosynthetic process"/>
    <property type="evidence" value="ECO:0007669"/>
    <property type="project" value="UniProtKB-UniRule"/>
</dbReference>